<evidence type="ECO:0000313" key="8">
    <source>
        <dbReference type="Proteomes" id="UP001241747"/>
    </source>
</evidence>
<name>A0ABU0LJ87_XANAG</name>
<comment type="caution">
    <text evidence="7">The sequence shown here is derived from an EMBL/GenBank/DDBJ whole genome shotgun (WGS) entry which is preliminary data.</text>
</comment>
<dbReference type="PANTHER" id="PTHR43174:SF2">
    <property type="entry name" value="UDP-N-ACETYLGLUCOSAMINE 2-EPIMERASE"/>
    <property type="match status" value="1"/>
</dbReference>
<evidence type="ECO:0000256" key="3">
    <source>
        <dbReference type="ARBA" id="ARBA00038209"/>
    </source>
</evidence>
<comment type="similarity">
    <text evidence="3 5">Belongs to the UDP-N-acetylglucosamine 2-epimerase family.</text>
</comment>
<accession>A0ABU0LJ87</accession>
<feature type="domain" description="UDP-N-acetylglucosamine 2-epimerase" evidence="6">
    <location>
        <begin position="22"/>
        <end position="367"/>
    </location>
</feature>
<evidence type="ECO:0000256" key="2">
    <source>
        <dbReference type="ARBA" id="ARBA00036080"/>
    </source>
</evidence>
<keyword evidence="1 5" id="KW-0413">Isomerase</keyword>
<dbReference type="PANTHER" id="PTHR43174">
    <property type="entry name" value="UDP-N-ACETYLGLUCOSAMINE 2-EPIMERASE"/>
    <property type="match status" value="1"/>
</dbReference>
<evidence type="ECO:0000313" key="7">
    <source>
        <dbReference type="EMBL" id="MDQ0507207.1"/>
    </source>
</evidence>
<dbReference type="CDD" id="cd03786">
    <property type="entry name" value="GTB_UDP-GlcNAc_2-Epimerase"/>
    <property type="match status" value="1"/>
</dbReference>
<gene>
    <name evidence="7" type="ORF">QOZ94_004023</name>
</gene>
<keyword evidence="8" id="KW-1185">Reference proteome</keyword>
<evidence type="ECO:0000256" key="1">
    <source>
        <dbReference type="ARBA" id="ARBA00023235"/>
    </source>
</evidence>
<dbReference type="Proteomes" id="UP001241747">
    <property type="component" value="Unassembled WGS sequence"/>
</dbReference>
<organism evidence="7 8">
    <name type="scientific">Xanthobacter agilis</name>
    <dbReference type="NCBI Taxonomy" id="47492"/>
    <lineage>
        <taxon>Bacteria</taxon>
        <taxon>Pseudomonadati</taxon>
        <taxon>Pseudomonadota</taxon>
        <taxon>Alphaproteobacteria</taxon>
        <taxon>Hyphomicrobiales</taxon>
        <taxon>Xanthobacteraceae</taxon>
        <taxon>Xanthobacter</taxon>
    </lineage>
</organism>
<dbReference type="Gene3D" id="3.40.50.2000">
    <property type="entry name" value="Glycogen Phosphorylase B"/>
    <property type="match status" value="2"/>
</dbReference>
<dbReference type="InterPro" id="IPR029767">
    <property type="entry name" value="WecB-like"/>
</dbReference>
<dbReference type="EC" id="5.1.3.14" evidence="4"/>
<sequence>MRILSIFGTRPEAIKMAPLVRALAAEPGLSSLVCVTGQHREMLDQVLRLFDIRPDFDLRLMAQNQGLNALASAALAALDPVLAEVCPDRVLVHGDTTTAMAAALAAFHRRIPVGHVEAGLRTYHLDQPFPEEMNRRVVDVVSDLLFAPTARSRANLESEQLEGEILVTGNTVIDALQVTQARIAADPVLAAELDRPFAGLDPRKRIILVTGHRRENFGAGFENICRALADLSQRADVEIVYPVHLNPNVRGPVHEALTGRANVHLVAPLDYLPFQRLMQRAHLVLTDSGGVQEEAPALGKPVLVMRDVTERPEAVDAGTVQLVGTRREAIVGAVATLLDDTAAYARFANRINPYGDGMACRRIVDRICGRPVTAFAPEISSPLQRSLAGAAHAPNRHRERMT</sequence>
<dbReference type="GO" id="GO:0008761">
    <property type="term" value="F:UDP-N-acetylglucosamine 2-epimerase activity"/>
    <property type="evidence" value="ECO:0007669"/>
    <property type="project" value="UniProtKB-EC"/>
</dbReference>
<dbReference type="SUPFAM" id="SSF53756">
    <property type="entry name" value="UDP-Glycosyltransferase/glycogen phosphorylase"/>
    <property type="match status" value="1"/>
</dbReference>
<dbReference type="RefSeq" id="WP_237346369.1">
    <property type="nucleotide sequence ID" value="NZ_JABWGX010000018.1"/>
</dbReference>
<reference evidence="7 8" key="1">
    <citation type="submission" date="2023-07" db="EMBL/GenBank/DDBJ databases">
        <title>Genomic Encyclopedia of Type Strains, Phase IV (KMG-IV): sequencing the most valuable type-strain genomes for metagenomic binning, comparative biology and taxonomic classification.</title>
        <authorList>
            <person name="Goeker M."/>
        </authorList>
    </citation>
    <scope>NUCLEOTIDE SEQUENCE [LARGE SCALE GENOMIC DNA]</scope>
    <source>
        <strain evidence="7 8">DSM 3770</strain>
    </source>
</reference>
<evidence type="ECO:0000256" key="4">
    <source>
        <dbReference type="ARBA" id="ARBA00038858"/>
    </source>
</evidence>
<evidence type="ECO:0000256" key="5">
    <source>
        <dbReference type="RuleBase" id="RU003513"/>
    </source>
</evidence>
<protein>
    <recommendedName>
        <fullName evidence="4">UDP-N-acetylglucosamine 2-epimerase (non-hydrolyzing)</fullName>
        <ecNumber evidence="4">5.1.3.14</ecNumber>
    </recommendedName>
</protein>
<dbReference type="InterPro" id="IPR003331">
    <property type="entry name" value="UDP_GlcNAc_Epimerase_2_dom"/>
</dbReference>
<evidence type="ECO:0000259" key="6">
    <source>
        <dbReference type="Pfam" id="PF02350"/>
    </source>
</evidence>
<dbReference type="EMBL" id="JAUSVY010000014">
    <property type="protein sequence ID" value="MDQ0507207.1"/>
    <property type="molecule type" value="Genomic_DNA"/>
</dbReference>
<dbReference type="NCBIfam" id="TIGR00236">
    <property type="entry name" value="wecB"/>
    <property type="match status" value="1"/>
</dbReference>
<comment type="catalytic activity">
    <reaction evidence="2">
        <text>UDP-N-acetyl-alpha-D-glucosamine = UDP-N-acetyl-alpha-D-mannosamine</text>
        <dbReference type="Rhea" id="RHEA:17213"/>
        <dbReference type="ChEBI" id="CHEBI:57705"/>
        <dbReference type="ChEBI" id="CHEBI:68623"/>
        <dbReference type="EC" id="5.1.3.14"/>
    </reaction>
</comment>
<proteinExistence type="inferred from homology"/>
<dbReference type="Pfam" id="PF02350">
    <property type="entry name" value="Epimerase_2"/>
    <property type="match status" value="1"/>
</dbReference>